<feature type="region of interest" description="Disordered" evidence="1">
    <location>
        <begin position="2579"/>
        <end position="2599"/>
    </location>
</feature>
<feature type="region of interest" description="Disordered" evidence="1">
    <location>
        <begin position="1077"/>
        <end position="1113"/>
    </location>
</feature>
<protein>
    <submittedName>
        <fullName evidence="2">Uncharacterized protein</fullName>
    </submittedName>
</protein>
<comment type="caution">
    <text evidence="2">The sequence shown here is derived from an EMBL/GenBank/DDBJ whole genome shotgun (WGS) entry which is preliminary data.</text>
</comment>
<evidence type="ECO:0000313" key="3">
    <source>
        <dbReference type="Proteomes" id="UP000751190"/>
    </source>
</evidence>
<proteinExistence type="predicted"/>
<feature type="compositionally biased region" description="Low complexity" evidence="1">
    <location>
        <begin position="2142"/>
        <end position="2157"/>
    </location>
</feature>
<feature type="region of interest" description="Disordered" evidence="1">
    <location>
        <begin position="1393"/>
        <end position="1440"/>
    </location>
</feature>
<feature type="region of interest" description="Disordered" evidence="1">
    <location>
        <begin position="1734"/>
        <end position="1756"/>
    </location>
</feature>
<feature type="region of interest" description="Disordered" evidence="1">
    <location>
        <begin position="1233"/>
        <end position="1252"/>
    </location>
</feature>
<sequence>MAAPWRLRLPAVGAPVARPPVSTLVAEIVQSYRDDAVALEQAICDELALAGGARAARPADAAPPAQLVHTLRALGGAHSAATSAVLEAVLARHALDAIPRAERDVARNVVLSVSAVALLDCAAASAGTTAFVRASSGVALQALEQRALGRFVQLVHEPSDLAFHPLGAAGGRSEAAMLVLLLTTLSRFALRSVSRQLLQLVGACARGELALARRERELLCEAVGALCLEPASEAQLSVGPAADAQLDGSARSAPRSPRAAEQGRALPSASAATVGELVELLRRRRLGVLKHPLAHAACRLLLPLADLAPASRALAVEPLAELRDQPRTEGRPTDWRASAAWSSALGALADLSTAWLKKRKHRHVGARLLACALCAADESLFWKHFALAQDKLVETVVGVEDGVLRTELHVAMRALLGRYLRLVGGADDGGERAHVFALLGQLCVHAALRNHAQTALLLGVRLPSREQPLAAPPARAAAAGGGALAASTPPRARGGVGDSRAPPTPLSALRELGAPGGGASVWEWGWDGAARSVEGVEAELRARAALLAAVGEARPDFFAASIALPCLTSTIPPLDCAAVLLCALAALLGGASLEAEARRAARARALSFVPLLNSTGERWEHPRGARDESADSPARTRAADALRLWLPAIGRALGSAWRRLGLPADRAARGAGATPILPAWLALTVVAPARSTAAAAAAAAAATAAAGPHGATVRRFCLGALLQLVAHCWPAGVERALVCRLLAESALSDQPALADAASRAARAWLERGARARSAASALACALASVCEDADADGLLESDGAARHARALGALRELLEAVARRPALRLSARALAEASVAAVDGLTPRGAAQHEQAVGALHALLAMCAPRGPHGARSASHGPPLPAARMPAVESVVAPVGGAARSSRVSVDGYAYSATFHFEPALRQSLNSSENDSARANGATPLLNGRASVLGHARALLGSAPPHARGAACSEDVSWATCTPPSSPHLPPAKPAPATAGARSPPGSARATLRGLRRLLRAALGHAERARSADGLHDHGGGTTDALQPKACATAAHIVGYALGSCAVGSCAVGGARAGACGGASGADEGEDEGEGEEEGTDDGSHAGTRALDASPPVRAHAPCAEGVTDLAVQRALGHAAWRVAVGRYARLDDERARAVLSRSASSTSARAAPAPVAAAAAAERRRALRGLWAQRAAGVCALARVGCALGGVERGQLRAHVRSLLIAGVLARASSHAPGEAADGGWWVGDDDGDGDGDRTQAEGALAHIEPSAETLELLLAEGCELLAAQTQTHGVRRGDATASSPPPSAAALLAPAACALPNGGAALLSPAWHVAAAPTAGRAASARELEAASRMRARLLALAHLLGIALSALLRGAPAGERARAGASAHGASVAWSSGHARGHASADEEGEEAFEGTQRAGAEGAAPWPADEDGWCEPRPTTNDAAARSSLLGLTRADWRVNPGRAAGDALLAEPRVALLALRYAEAVSNLLAQYGDAAEIRAWAAERGTPAASAGWARPCGGGGGVVGRPGATCAVDATRLGLPALSASLSALVGSVLAPLARAHALRTAIAAGHTDDGVHAQLRRVLDGTWPRAWAVTVGECAAPARTAAPDASARAAAWATLPSREEALADAAWAMAELHAADHGYAPWAADAPVDSPGVRLSWHLLAERQSAHAPALARAGASLLVQLALHAPSEFAAALPAVVFGAQPTAAAAAFDALAISALAQRARERAAEALADTPRPSRSPQQGTPGGHVPLRVGVVQCALWAIARPFAAGTRALAVRICADVAGAPAPLGAAPTPAQLGALRRAARGGDDAPSGASGGASALAAALLVRAHPLGLAAELATEALSRVALWTGSVAFARRRDAALQAHGSLPSPRLACVLRTSPRGRARADGCGAALAAEGAAVAAALRGAGYVHVCVSAAAAAMAVRGEAPDSALVHALCHLAPAARGARNDDDEAGAIAERAAELWSALARPFQTQRLPLAMLLSSSMAPTCADGVADGARHGGVSSRAHARTHGSARVAPSRALGSWAVCSNTPAAPRDPIGGCLAVARVHRAAGAEALFALLALPLLEPPAPAYADERGVRAHGLPGAKSCAHAAENEPVAARSRRACSPLEPPPGRANAGVEAKGARDLSGAAAGGARTPGTSPARPHEHDRHMTLASDARRTGAPLSQRSFPRSSSVALSAAAAMAPSPRERADECAASLLGAIRAAGDNVRAAHREAAASGAGVERARAAAAAARALWCVRTRDCADEGTMARGALQRGDARSIGAAECGDGSWEEDEDAFDDGSDFEHSSYGDASSDDDELHDASAQTEALPVDQPAKSAPIGAVLALDDTTVAAPPSLGAAARDERAAHAIIPPEPGSARGALSSVEQSIAPAVEARAEASAAERAEAVAAVHAHAAAAARAQVDAAIARAATAAAAAERVRASLNDVGVTASSSIALLRAAMNESQKSDAQLRSEAARRRDERLSARALYYLPPIATDNAMRAVLVRGASGGLECGGAHASRALRACADLAMDAGRTWLFKRPALYARLLLAAMHEALCAPTHEQSASAAAVLTALAHVASTPDAGDAPTPVAAGDTQPPPPPASLGRAALAAAAAADARVRAMPGARALEHTALDTLARAAMDLTRTSPPRAGAAVRAALEHTALQMALLPALAHVRATRELETAAVDEAHARAAGQGGDEAGDDQDVGAWDARAALAHELVRALARARPALDAEAAMRRGARARALLQAARTIVAMLRAAAGGAPPRGEVVRSALRWCTCALESARELLALSQPADESPAAPRGEPLTFAAPDARALRTARSVARAHRCAVRACVEVFELRVAAAHATASAAAAPRDGEARAKRWPLPIWAAAARLLAAALEATGATARALARVERAAATESPRSLALKQLATDRQAMAAWIGGRVEALHAELVCGLAADETLRPAVLALRSLWAWTPPLRIAEPCAPSLAAALLLARACDAVLPTATHEHAPALRAVGCARPSAELAAYAARCAASLTGGGAARPLRDAALGLASADGSACDPARCAGAFAICTRQWARCLLLVCAQPAADAAFATVGALVRAADEREHDGEGGRAAVVDQLCHAALELCCALLEDAHGSSAHVHGLAQHVATAPGALALWRALRAAPPHAQRLPGRTAVASEVTRLVLQADQPGLAAFGHPSSALQRIA</sequence>
<feature type="compositionally biased region" description="Pro residues" evidence="1">
    <location>
        <begin position="980"/>
        <end position="990"/>
    </location>
</feature>
<evidence type="ECO:0000313" key="2">
    <source>
        <dbReference type="EMBL" id="KAG8470521.1"/>
    </source>
</evidence>
<feature type="region of interest" description="Disordered" evidence="1">
    <location>
        <begin position="2107"/>
        <end position="2164"/>
    </location>
</feature>
<organism evidence="2 3">
    <name type="scientific">Diacronema lutheri</name>
    <name type="common">Unicellular marine alga</name>
    <name type="synonym">Monochrysis lutheri</name>
    <dbReference type="NCBI Taxonomy" id="2081491"/>
    <lineage>
        <taxon>Eukaryota</taxon>
        <taxon>Haptista</taxon>
        <taxon>Haptophyta</taxon>
        <taxon>Pavlovophyceae</taxon>
        <taxon>Pavlovales</taxon>
        <taxon>Pavlovaceae</taxon>
        <taxon>Diacronema</taxon>
    </lineage>
</organism>
<reference evidence="2" key="1">
    <citation type="submission" date="2021-05" db="EMBL/GenBank/DDBJ databases">
        <title>The genome of the haptophyte Pavlova lutheri (Diacronema luteri, Pavlovales) - a model for lipid biosynthesis in eukaryotic algae.</title>
        <authorList>
            <person name="Hulatt C.J."/>
            <person name="Posewitz M.C."/>
        </authorList>
    </citation>
    <scope>NUCLEOTIDE SEQUENCE</scope>
    <source>
        <strain evidence="2">NIVA-4/92</strain>
    </source>
</reference>
<feature type="compositionally biased region" description="Low complexity" evidence="1">
    <location>
        <begin position="991"/>
        <end position="1005"/>
    </location>
</feature>
<dbReference type="EMBL" id="JAGTXO010000001">
    <property type="protein sequence ID" value="KAG8470521.1"/>
    <property type="molecule type" value="Genomic_DNA"/>
</dbReference>
<feature type="region of interest" description="Disordered" evidence="1">
    <location>
        <begin position="239"/>
        <end position="267"/>
    </location>
</feature>
<name>A0A8J5XWV0_DIALT</name>
<gene>
    <name evidence="2" type="ORF">KFE25_008942</name>
</gene>
<feature type="compositionally biased region" description="Acidic residues" evidence="1">
    <location>
        <begin position="2287"/>
        <end position="2299"/>
    </location>
</feature>
<evidence type="ECO:0000256" key="1">
    <source>
        <dbReference type="SAM" id="MobiDB-lite"/>
    </source>
</evidence>
<feature type="region of interest" description="Disordered" evidence="1">
    <location>
        <begin position="480"/>
        <end position="503"/>
    </location>
</feature>
<feature type="compositionally biased region" description="Acidic residues" evidence="1">
    <location>
        <begin position="1083"/>
        <end position="1097"/>
    </location>
</feature>
<feature type="region of interest" description="Disordered" evidence="1">
    <location>
        <begin position="973"/>
        <end position="1005"/>
    </location>
</feature>
<keyword evidence="3" id="KW-1185">Reference proteome</keyword>
<feature type="compositionally biased region" description="Low complexity" evidence="1">
    <location>
        <begin position="249"/>
        <end position="260"/>
    </location>
</feature>
<feature type="region of interest" description="Disordered" evidence="1">
    <location>
        <begin position="2281"/>
        <end position="2327"/>
    </location>
</feature>
<dbReference type="Proteomes" id="UP000751190">
    <property type="component" value="Unassembled WGS sequence"/>
</dbReference>
<accession>A0A8J5XWV0</accession>